<evidence type="ECO:0000256" key="1">
    <source>
        <dbReference type="ARBA" id="ARBA00001286"/>
    </source>
</evidence>
<evidence type="ECO:0000313" key="13">
    <source>
        <dbReference type="Proteomes" id="UP000321379"/>
    </source>
</evidence>
<keyword evidence="4 9" id="KW-0489">Methyltransferase</keyword>
<comment type="function">
    <text evidence="9">Involved in the cellular defense against the biological effects of O6-methylguanine (O6-MeG) and O4-methylthymine (O4-MeT) in DNA. Repairs the methylated nucleobase in DNA by stoichiometrically transferring the methyl group to a cysteine residue in the enzyme. This is a suicide reaction: the enzyme is irreversibly inactivated.</text>
</comment>
<dbReference type="InterPro" id="IPR036388">
    <property type="entry name" value="WH-like_DNA-bd_sf"/>
</dbReference>
<evidence type="ECO:0000256" key="3">
    <source>
        <dbReference type="ARBA" id="ARBA00022490"/>
    </source>
</evidence>
<sequence length="171" mass="18088">MTSELIGPTPPAQLRRLESPIGRIELTGDGTAVTSLTIERAGHLPLEEFPETSDDVLDRAAVELEEYFAGTRTSFDVPVAVTGTAFQQAVWAELTELEFGEVISYGELGRATGRPSAGRAVGGAVGANPVPIIIPCHRVLASNQRITGYSGGNGIPTKVWLLDHEGIVHAS</sequence>
<comment type="similarity">
    <text evidence="2 9">Belongs to the MGMT family.</text>
</comment>
<dbReference type="InterPro" id="IPR014048">
    <property type="entry name" value="MethylDNA_cys_MeTrfase_DNA-bd"/>
</dbReference>
<evidence type="ECO:0000256" key="4">
    <source>
        <dbReference type="ARBA" id="ARBA00022603"/>
    </source>
</evidence>
<gene>
    <name evidence="12" type="ORF">FVP33_17005</name>
</gene>
<name>A0A5C8UJY7_9MICO</name>
<comment type="subcellular location">
    <subcellularLocation>
        <location evidence="9">Cytoplasm</location>
    </subcellularLocation>
</comment>
<dbReference type="CDD" id="cd06445">
    <property type="entry name" value="ATase"/>
    <property type="match status" value="1"/>
</dbReference>
<reference evidence="12 13" key="1">
    <citation type="submission" date="2019-08" db="EMBL/GenBank/DDBJ databases">
        <title>Bacterial whole genome sequence for Glaciihabitans sp. CHu50b-6-2.</title>
        <authorList>
            <person name="Jin L."/>
        </authorList>
    </citation>
    <scope>NUCLEOTIDE SEQUENCE [LARGE SCALE GENOMIC DNA]</scope>
    <source>
        <strain evidence="12 13">CHu50b-6-2</strain>
    </source>
</reference>
<evidence type="ECO:0000313" key="12">
    <source>
        <dbReference type="EMBL" id="TXN28535.1"/>
    </source>
</evidence>
<comment type="catalytic activity">
    <reaction evidence="1 9">
        <text>a 4-O-methyl-thymidine in DNA + L-cysteinyl-[protein] = a thymidine in DNA + S-methyl-L-cysteinyl-[protein]</text>
        <dbReference type="Rhea" id="RHEA:53428"/>
        <dbReference type="Rhea" id="RHEA-COMP:10131"/>
        <dbReference type="Rhea" id="RHEA-COMP:10132"/>
        <dbReference type="Rhea" id="RHEA-COMP:13555"/>
        <dbReference type="Rhea" id="RHEA-COMP:13556"/>
        <dbReference type="ChEBI" id="CHEBI:29950"/>
        <dbReference type="ChEBI" id="CHEBI:82612"/>
        <dbReference type="ChEBI" id="CHEBI:137386"/>
        <dbReference type="ChEBI" id="CHEBI:137387"/>
        <dbReference type="EC" id="2.1.1.63"/>
    </reaction>
</comment>
<dbReference type="Gene3D" id="3.30.160.70">
    <property type="entry name" value="Methylated DNA-protein cysteine methyltransferase domain"/>
    <property type="match status" value="1"/>
</dbReference>
<evidence type="ECO:0000256" key="6">
    <source>
        <dbReference type="ARBA" id="ARBA00022763"/>
    </source>
</evidence>
<keyword evidence="6 9" id="KW-0227">DNA damage</keyword>
<keyword evidence="7 9" id="KW-0234">DNA repair</keyword>
<dbReference type="Pfam" id="PF01035">
    <property type="entry name" value="DNA_binding_1"/>
    <property type="match status" value="1"/>
</dbReference>
<accession>A0A5C8UJY7</accession>
<dbReference type="SUPFAM" id="SSF53155">
    <property type="entry name" value="Methylated DNA-protein cysteine methyltransferase domain"/>
    <property type="match status" value="1"/>
</dbReference>
<dbReference type="GO" id="GO:0006307">
    <property type="term" value="P:DNA alkylation repair"/>
    <property type="evidence" value="ECO:0007669"/>
    <property type="project" value="UniProtKB-UniRule"/>
</dbReference>
<comment type="caution">
    <text evidence="12">The sequence shown here is derived from an EMBL/GenBank/DDBJ whole genome shotgun (WGS) entry which is preliminary data.</text>
</comment>
<evidence type="ECO:0000256" key="7">
    <source>
        <dbReference type="ARBA" id="ARBA00023204"/>
    </source>
</evidence>
<proteinExistence type="inferred from homology"/>
<dbReference type="InterPro" id="IPR008332">
    <property type="entry name" value="MethylG_MeTrfase_N"/>
</dbReference>
<dbReference type="EMBL" id="VRMG01000013">
    <property type="protein sequence ID" value="TXN28535.1"/>
    <property type="molecule type" value="Genomic_DNA"/>
</dbReference>
<dbReference type="HAMAP" id="MF_00772">
    <property type="entry name" value="OGT"/>
    <property type="match status" value="1"/>
</dbReference>
<evidence type="ECO:0000256" key="9">
    <source>
        <dbReference type="HAMAP-Rule" id="MF_00772"/>
    </source>
</evidence>
<dbReference type="GO" id="GO:0005737">
    <property type="term" value="C:cytoplasm"/>
    <property type="evidence" value="ECO:0007669"/>
    <property type="project" value="UniProtKB-SubCell"/>
</dbReference>
<dbReference type="AlphaFoldDB" id="A0A5C8UJY7"/>
<dbReference type="PANTHER" id="PTHR10815:SF5">
    <property type="entry name" value="METHYLATED-DNA--PROTEIN-CYSTEINE METHYLTRANSFERASE"/>
    <property type="match status" value="1"/>
</dbReference>
<dbReference type="InterPro" id="IPR036217">
    <property type="entry name" value="MethylDNA_cys_MeTrfase_DNAb"/>
</dbReference>
<comment type="miscellaneous">
    <text evidence="9">This enzyme catalyzes only one turnover and therefore is not strictly catalytic. According to one definition, an enzyme is a biocatalyst that acts repeatedly and over many reaction cycles.</text>
</comment>
<feature type="active site" description="Nucleophile; methyl group acceptor" evidence="9">
    <location>
        <position position="136"/>
    </location>
</feature>
<dbReference type="InterPro" id="IPR036631">
    <property type="entry name" value="MGMT_N_sf"/>
</dbReference>
<dbReference type="GO" id="GO:0032259">
    <property type="term" value="P:methylation"/>
    <property type="evidence" value="ECO:0007669"/>
    <property type="project" value="UniProtKB-KW"/>
</dbReference>
<evidence type="ECO:0000256" key="8">
    <source>
        <dbReference type="ARBA" id="ARBA00049348"/>
    </source>
</evidence>
<evidence type="ECO:0000256" key="5">
    <source>
        <dbReference type="ARBA" id="ARBA00022679"/>
    </source>
</evidence>
<dbReference type="GO" id="GO:0003908">
    <property type="term" value="F:methylated-DNA-[protein]-cysteine S-methyltransferase activity"/>
    <property type="evidence" value="ECO:0007669"/>
    <property type="project" value="UniProtKB-UniRule"/>
</dbReference>
<comment type="catalytic activity">
    <reaction evidence="8 9">
        <text>a 6-O-methyl-2'-deoxyguanosine in DNA + L-cysteinyl-[protein] = S-methyl-L-cysteinyl-[protein] + a 2'-deoxyguanosine in DNA</text>
        <dbReference type="Rhea" id="RHEA:24000"/>
        <dbReference type="Rhea" id="RHEA-COMP:10131"/>
        <dbReference type="Rhea" id="RHEA-COMP:10132"/>
        <dbReference type="Rhea" id="RHEA-COMP:11367"/>
        <dbReference type="Rhea" id="RHEA-COMP:11368"/>
        <dbReference type="ChEBI" id="CHEBI:29950"/>
        <dbReference type="ChEBI" id="CHEBI:82612"/>
        <dbReference type="ChEBI" id="CHEBI:85445"/>
        <dbReference type="ChEBI" id="CHEBI:85448"/>
        <dbReference type="EC" id="2.1.1.63"/>
    </reaction>
</comment>
<dbReference type="EC" id="2.1.1.63" evidence="9"/>
<evidence type="ECO:0000256" key="2">
    <source>
        <dbReference type="ARBA" id="ARBA00008711"/>
    </source>
</evidence>
<dbReference type="InterPro" id="IPR001497">
    <property type="entry name" value="MethylDNA_cys_MeTrfase_AS"/>
</dbReference>
<feature type="domain" description="Methylated-DNA-[protein]-cysteine S-methyltransferase DNA binding" evidence="10">
    <location>
        <begin position="85"/>
        <end position="167"/>
    </location>
</feature>
<keyword evidence="3 9" id="KW-0963">Cytoplasm</keyword>
<dbReference type="PANTHER" id="PTHR10815">
    <property type="entry name" value="METHYLATED-DNA--PROTEIN-CYSTEINE METHYLTRANSFERASE"/>
    <property type="match status" value="1"/>
</dbReference>
<dbReference type="Pfam" id="PF02870">
    <property type="entry name" value="Methyltransf_1N"/>
    <property type="match status" value="1"/>
</dbReference>
<dbReference type="RefSeq" id="WP_147784888.1">
    <property type="nucleotide sequence ID" value="NZ_VRMG01000013.1"/>
</dbReference>
<dbReference type="SUPFAM" id="SSF46767">
    <property type="entry name" value="Methylated DNA-protein cysteine methyltransferase, C-terminal domain"/>
    <property type="match status" value="1"/>
</dbReference>
<dbReference type="NCBIfam" id="TIGR00589">
    <property type="entry name" value="ogt"/>
    <property type="match status" value="1"/>
</dbReference>
<keyword evidence="5 9" id="KW-0808">Transferase</keyword>
<evidence type="ECO:0000259" key="10">
    <source>
        <dbReference type="Pfam" id="PF01035"/>
    </source>
</evidence>
<keyword evidence="13" id="KW-1185">Reference proteome</keyword>
<feature type="domain" description="Methylguanine DNA methyltransferase ribonuclease-like" evidence="11">
    <location>
        <begin position="17"/>
        <end position="80"/>
    </location>
</feature>
<organism evidence="12 13">
    <name type="scientific">Lacisediminihabitans profunda</name>
    <dbReference type="NCBI Taxonomy" id="2594790"/>
    <lineage>
        <taxon>Bacteria</taxon>
        <taxon>Bacillati</taxon>
        <taxon>Actinomycetota</taxon>
        <taxon>Actinomycetes</taxon>
        <taxon>Micrococcales</taxon>
        <taxon>Microbacteriaceae</taxon>
        <taxon>Lacisediminihabitans</taxon>
    </lineage>
</organism>
<protein>
    <recommendedName>
        <fullName evidence="9">Methylated-DNA--protein-cysteine methyltransferase</fullName>
        <ecNumber evidence="9">2.1.1.63</ecNumber>
    </recommendedName>
    <alternativeName>
        <fullName evidence="9">6-O-methylguanine-DNA methyltransferase</fullName>
        <shortName evidence="9">MGMT</shortName>
    </alternativeName>
    <alternativeName>
        <fullName evidence="9">O-6-methylguanine-DNA-alkyltransferase</fullName>
    </alternativeName>
</protein>
<evidence type="ECO:0000259" key="11">
    <source>
        <dbReference type="Pfam" id="PF02870"/>
    </source>
</evidence>
<dbReference type="PROSITE" id="PS00374">
    <property type="entry name" value="MGMT"/>
    <property type="match status" value="1"/>
</dbReference>
<dbReference type="Proteomes" id="UP000321379">
    <property type="component" value="Unassembled WGS sequence"/>
</dbReference>
<dbReference type="InterPro" id="IPR023546">
    <property type="entry name" value="MGMT"/>
</dbReference>
<dbReference type="Gene3D" id="1.10.10.10">
    <property type="entry name" value="Winged helix-like DNA-binding domain superfamily/Winged helix DNA-binding domain"/>
    <property type="match status" value="1"/>
</dbReference>
<dbReference type="FunFam" id="1.10.10.10:FF:000214">
    <property type="entry name" value="Methylated-DNA--protein-cysteine methyltransferase"/>
    <property type="match status" value="1"/>
</dbReference>